<accession>A0A1M6ZLV4</accession>
<dbReference type="EMBL" id="FRBM01000003">
    <property type="protein sequence ID" value="SHL31446.1"/>
    <property type="molecule type" value="Genomic_DNA"/>
</dbReference>
<sequence>MVYRRKLHVIIFLFLFIKLFSQNQRFIYEYEYISDSTNIQDKRNELMYLDITPGFSRFYSGATFKNDSISKAIFDKQMKATGKIENMQQSAASKSNTIKYTVIKDYSDNKLFFITRMGRTKYNVSDNRTIQWTVHPEKNKVKEYNVQKATADFGGRKWTAWFSADIPVQDGPYKFRGLPGMILKIQDATGSHSFTLAGIRKLSDQEIENMTPTGNFVFDFGDKVDIDFPKYKQLFSESRNDPAKSLRVTLHDLDKINVNGAMVDKNAYIREREMEMKKAVKEDNNNIEIDMLRK</sequence>
<reference evidence="1 2" key="1">
    <citation type="submission" date="2016-11" db="EMBL/GenBank/DDBJ databases">
        <authorList>
            <person name="Jaros S."/>
            <person name="Januszkiewicz K."/>
            <person name="Wedrychowicz H."/>
        </authorList>
    </citation>
    <scope>NUCLEOTIDE SEQUENCE [LARGE SCALE GENOMIC DNA]</scope>
    <source>
        <strain evidence="1 2">DSM 27621</strain>
    </source>
</reference>
<protein>
    <submittedName>
        <fullName evidence="1">GLPGLI family protein</fullName>
    </submittedName>
</protein>
<proteinExistence type="predicted"/>
<dbReference type="Proteomes" id="UP000184069">
    <property type="component" value="Unassembled WGS sequence"/>
</dbReference>
<dbReference type="InterPro" id="IPR005901">
    <property type="entry name" value="GLPGLI"/>
</dbReference>
<dbReference type="RefSeq" id="WP_073300202.1">
    <property type="nucleotide sequence ID" value="NZ_FRBM01000003.1"/>
</dbReference>
<organism evidence="1 2">
    <name type="scientific">Chryseobacterium contaminans</name>
    <dbReference type="NCBI Taxonomy" id="1423959"/>
    <lineage>
        <taxon>Bacteria</taxon>
        <taxon>Pseudomonadati</taxon>
        <taxon>Bacteroidota</taxon>
        <taxon>Flavobacteriia</taxon>
        <taxon>Flavobacteriales</taxon>
        <taxon>Weeksellaceae</taxon>
        <taxon>Chryseobacterium group</taxon>
        <taxon>Chryseobacterium</taxon>
    </lineage>
</organism>
<dbReference type="NCBIfam" id="TIGR01200">
    <property type="entry name" value="GLPGLI"/>
    <property type="match status" value="1"/>
</dbReference>
<dbReference type="STRING" id="1423959.SAMN05444407_103289"/>
<dbReference type="Pfam" id="PF09697">
    <property type="entry name" value="Porph_ging"/>
    <property type="match status" value="1"/>
</dbReference>
<evidence type="ECO:0000313" key="2">
    <source>
        <dbReference type="Proteomes" id="UP000184069"/>
    </source>
</evidence>
<evidence type="ECO:0000313" key="1">
    <source>
        <dbReference type="EMBL" id="SHL31446.1"/>
    </source>
</evidence>
<gene>
    <name evidence="1" type="ORF">SAMN05444407_103289</name>
</gene>
<name>A0A1M6ZLV4_9FLAO</name>
<dbReference type="AlphaFoldDB" id="A0A1M6ZLV4"/>